<keyword evidence="2" id="KW-1185">Reference proteome</keyword>
<dbReference type="NCBIfam" id="NF038048">
    <property type="entry name" value="DIP1984_fam"/>
    <property type="match status" value="1"/>
</dbReference>
<dbReference type="CDD" id="cd12208">
    <property type="entry name" value="DIP1984-like"/>
    <property type="match status" value="1"/>
</dbReference>
<protein>
    <submittedName>
        <fullName evidence="1">DIP1984 family protein</fullName>
    </submittedName>
</protein>
<dbReference type="Proteomes" id="UP000674938">
    <property type="component" value="Unassembled WGS sequence"/>
</dbReference>
<gene>
    <name evidence="1" type="ORF">I6N95_01535</name>
</gene>
<dbReference type="RefSeq" id="WP_209524573.1">
    <property type="nucleotide sequence ID" value="NZ_JAEEGA010000001.1"/>
</dbReference>
<evidence type="ECO:0000313" key="1">
    <source>
        <dbReference type="EMBL" id="MBP1039680.1"/>
    </source>
</evidence>
<name>A0A940P271_9ENTE</name>
<accession>A0A940P271</accession>
<dbReference type="Pfam" id="PF20935">
    <property type="entry name" value="DUF6847"/>
    <property type="match status" value="1"/>
</dbReference>
<reference evidence="1" key="1">
    <citation type="submission" date="2020-12" db="EMBL/GenBank/DDBJ databases">
        <title>Vagococcus allomyrinae sp. nov. and Enterococcus lavae sp. nov., isolated from the larvae of Allomyrina dichotoma.</title>
        <authorList>
            <person name="Lee S.D."/>
        </authorList>
    </citation>
    <scope>NUCLEOTIDE SEQUENCE</scope>
    <source>
        <strain evidence="1">BWB3-3</strain>
    </source>
</reference>
<proteinExistence type="predicted"/>
<comment type="caution">
    <text evidence="1">The sequence shown here is derived from an EMBL/GenBank/DDBJ whole genome shotgun (WGS) entry which is preliminary data.</text>
</comment>
<dbReference type="AlphaFoldDB" id="A0A940P271"/>
<dbReference type="InterPro" id="IPR047741">
    <property type="entry name" value="DIP1984-like"/>
</dbReference>
<evidence type="ECO:0000313" key="2">
    <source>
        <dbReference type="Proteomes" id="UP000674938"/>
    </source>
</evidence>
<organism evidence="1 2">
    <name type="scientific">Vagococcus allomyrinae</name>
    <dbReference type="NCBI Taxonomy" id="2794353"/>
    <lineage>
        <taxon>Bacteria</taxon>
        <taxon>Bacillati</taxon>
        <taxon>Bacillota</taxon>
        <taxon>Bacilli</taxon>
        <taxon>Lactobacillales</taxon>
        <taxon>Enterococcaceae</taxon>
        <taxon>Vagococcus</taxon>
    </lineage>
</organism>
<sequence>MKLAEALLLRGEYQTKVDNLQSRILQNLKIQEGDIPNEEPKVLLTEAFELNEQLNELIKRVNERNNQVLLPDGRSLAQALVDRETLVKKRRLLVTITEAGSEQEYRYSRSEIKFQLTLSLGEIHKQIDQLSRQFRELDTIIQGLNWSVDL</sequence>
<dbReference type="Gene3D" id="6.10.320.10">
    <property type="match status" value="1"/>
</dbReference>
<dbReference type="EMBL" id="JAEEGA010000001">
    <property type="protein sequence ID" value="MBP1039680.1"/>
    <property type="molecule type" value="Genomic_DNA"/>
</dbReference>